<dbReference type="Pfam" id="PF00581">
    <property type="entry name" value="Rhodanese"/>
    <property type="match status" value="1"/>
</dbReference>
<name>A0A2N5WZN0_9GAMM</name>
<protein>
    <recommendedName>
        <fullName evidence="1">Rhodanese domain-containing protein</fullName>
    </recommendedName>
</protein>
<proteinExistence type="predicted"/>
<dbReference type="AlphaFoldDB" id="A0A2N5WZN0"/>
<evidence type="ECO:0000259" key="1">
    <source>
        <dbReference type="PROSITE" id="PS50206"/>
    </source>
</evidence>
<dbReference type="SUPFAM" id="SSF52821">
    <property type="entry name" value="Rhodanese/Cell cycle control phosphatase"/>
    <property type="match status" value="1"/>
</dbReference>
<comment type="caution">
    <text evidence="2">The sequence shown here is derived from an EMBL/GenBank/DDBJ whole genome shotgun (WGS) entry which is preliminary data.</text>
</comment>
<dbReference type="CDD" id="cd00158">
    <property type="entry name" value="RHOD"/>
    <property type="match status" value="1"/>
</dbReference>
<dbReference type="InterPro" id="IPR001763">
    <property type="entry name" value="Rhodanese-like_dom"/>
</dbReference>
<dbReference type="InterPro" id="IPR036873">
    <property type="entry name" value="Rhodanese-like_dom_sf"/>
</dbReference>
<feature type="domain" description="Rhodanese" evidence="1">
    <location>
        <begin position="29"/>
        <end position="106"/>
    </location>
</feature>
<dbReference type="Gene3D" id="3.40.250.10">
    <property type="entry name" value="Rhodanese-like domain"/>
    <property type="match status" value="1"/>
</dbReference>
<gene>
    <name evidence="2" type="ORF">C0039_15955</name>
</gene>
<dbReference type="EMBL" id="PKUS01000025">
    <property type="protein sequence ID" value="PLW67693.1"/>
    <property type="molecule type" value="Genomic_DNA"/>
</dbReference>
<keyword evidence="3" id="KW-1185">Reference proteome</keyword>
<reference evidence="2 3" key="1">
    <citation type="submission" date="2018-01" db="EMBL/GenBank/DDBJ databases">
        <title>The draft genome sequence of Halioglobus lutimaris HF004.</title>
        <authorList>
            <person name="Du Z.-J."/>
            <person name="Shi M.-J."/>
        </authorList>
    </citation>
    <scope>NUCLEOTIDE SEQUENCE [LARGE SCALE GENOMIC DNA]</scope>
    <source>
        <strain evidence="2 3">HF004</strain>
    </source>
</reference>
<dbReference type="PROSITE" id="PS50206">
    <property type="entry name" value="RHODANESE_3"/>
    <property type="match status" value="1"/>
</dbReference>
<evidence type="ECO:0000313" key="3">
    <source>
        <dbReference type="Proteomes" id="UP000235005"/>
    </source>
</evidence>
<dbReference type="Proteomes" id="UP000235005">
    <property type="component" value="Unassembled WGS sequence"/>
</dbReference>
<dbReference type="RefSeq" id="WP_101518650.1">
    <property type="nucleotide sequence ID" value="NZ_PKUS01000025.1"/>
</dbReference>
<dbReference type="OrthoDB" id="1445766at2"/>
<accession>A0A2N5WZN0</accession>
<organism evidence="2 3">
    <name type="scientific">Pseudohalioglobus lutimaris</name>
    <dbReference type="NCBI Taxonomy" id="1737061"/>
    <lineage>
        <taxon>Bacteria</taxon>
        <taxon>Pseudomonadati</taxon>
        <taxon>Pseudomonadota</taxon>
        <taxon>Gammaproteobacteria</taxon>
        <taxon>Cellvibrionales</taxon>
        <taxon>Halieaceae</taxon>
        <taxon>Pseudohalioglobus</taxon>
    </lineage>
</organism>
<sequence length="119" mass="12709">MLKTVPELVAEARAALRCVDASTAMAEIAQNQGTVVDVRELVEVASLTTPRSVNIPRGILEMKIVEVIPDDNHPIYVHCASGGRATLAAQQLIRMGYLRVTVVTCPAGTVKDAQEAVLT</sequence>
<evidence type="ECO:0000313" key="2">
    <source>
        <dbReference type="EMBL" id="PLW67693.1"/>
    </source>
</evidence>